<dbReference type="AlphaFoldDB" id="A0A6H2DL43"/>
<dbReference type="SUPFAM" id="SSF101874">
    <property type="entry name" value="YceI-like"/>
    <property type="match status" value="1"/>
</dbReference>
<evidence type="ECO:0000256" key="1">
    <source>
        <dbReference type="SAM" id="SignalP"/>
    </source>
</evidence>
<dbReference type="Pfam" id="PF04264">
    <property type="entry name" value="YceI"/>
    <property type="match status" value="1"/>
</dbReference>
<dbReference type="PANTHER" id="PTHR34406">
    <property type="entry name" value="PROTEIN YCEI"/>
    <property type="match status" value="1"/>
</dbReference>
<gene>
    <name evidence="3" type="ORF">HF685_02870</name>
</gene>
<feature type="chain" id="PRO_5026308300" evidence="1">
    <location>
        <begin position="27"/>
        <end position="224"/>
    </location>
</feature>
<dbReference type="Proteomes" id="UP000501600">
    <property type="component" value="Chromosome"/>
</dbReference>
<dbReference type="KEGG" id="phao:HF685_02870"/>
<reference evidence="3 4" key="1">
    <citation type="submission" date="2020-04" db="EMBL/GenBank/DDBJ databases">
        <title>Genome sequence for Sphingorhabdus sp. strain M1.</title>
        <authorList>
            <person name="Park S.-J."/>
        </authorList>
    </citation>
    <scope>NUCLEOTIDE SEQUENCE [LARGE SCALE GENOMIC DNA]</scope>
    <source>
        <strain evidence="3 4">JK6</strain>
    </source>
</reference>
<sequence length="224" mass="23496">MHRKFKAMLPVGAAAVAIAIAIPAIADNHGKAPDPSIPGQMDTSRVAAGSYATDPGHTLVSWKVSHFGFNDYIGLFGNITGTMQLDPVNPQAAKVDISIPVAEVTTASEGLTGHLLRAPKEEGGNPDFFGPEPDAARFVSTAVKVAENGTDATINGDLTLNGVTKPVTIDAKFSGAGTNPFNKKETVGFHGKTIIKRSDFGVMYGIPVVSDEVHLKISVAFEKQ</sequence>
<protein>
    <submittedName>
        <fullName evidence="3">YceI family protein</fullName>
    </submittedName>
</protein>
<dbReference type="EMBL" id="CP051217">
    <property type="protein sequence ID" value="QJB68376.1"/>
    <property type="molecule type" value="Genomic_DNA"/>
</dbReference>
<feature type="signal peptide" evidence="1">
    <location>
        <begin position="1"/>
        <end position="26"/>
    </location>
</feature>
<dbReference type="SMART" id="SM00867">
    <property type="entry name" value="YceI"/>
    <property type="match status" value="1"/>
</dbReference>
<dbReference type="InterPro" id="IPR007372">
    <property type="entry name" value="Lipid/polyisoprenoid-bd_YceI"/>
</dbReference>
<evidence type="ECO:0000313" key="3">
    <source>
        <dbReference type="EMBL" id="QJB68376.1"/>
    </source>
</evidence>
<keyword evidence="1" id="KW-0732">Signal</keyword>
<dbReference type="InterPro" id="IPR036761">
    <property type="entry name" value="TTHA0802/YceI-like_sf"/>
</dbReference>
<dbReference type="Gene3D" id="2.40.128.110">
    <property type="entry name" value="Lipid/polyisoprenoid-binding, YceI-like"/>
    <property type="match status" value="1"/>
</dbReference>
<evidence type="ECO:0000313" key="4">
    <source>
        <dbReference type="Proteomes" id="UP000501600"/>
    </source>
</evidence>
<name>A0A6H2DL43_9SPHN</name>
<proteinExistence type="predicted"/>
<accession>A0A6H2DL43</accession>
<feature type="domain" description="Lipid/polyisoprenoid-binding YceI-like" evidence="2">
    <location>
        <begin position="50"/>
        <end position="222"/>
    </location>
</feature>
<dbReference type="PANTHER" id="PTHR34406:SF1">
    <property type="entry name" value="PROTEIN YCEI"/>
    <property type="match status" value="1"/>
</dbReference>
<evidence type="ECO:0000259" key="2">
    <source>
        <dbReference type="SMART" id="SM00867"/>
    </source>
</evidence>
<dbReference type="RefSeq" id="WP_168818220.1">
    <property type="nucleotide sequence ID" value="NZ_CP051217.1"/>
</dbReference>
<organism evidence="3 4">
    <name type="scientific">Parasphingorhabdus halotolerans</name>
    <dbReference type="NCBI Taxonomy" id="2725558"/>
    <lineage>
        <taxon>Bacteria</taxon>
        <taxon>Pseudomonadati</taxon>
        <taxon>Pseudomonadota</taxon>
        <taxon>Alphaproteobacteria</taxon>
        <taxon>Sphingomonadales</taxon>
        <taxon>Sphingomonadaceae</taxon>
        <taxon>Parasphingorhabdus</taxon>
    </lineage>
</organism>
<keyword evidence="4" id="KW-1185">Reference proteome</keyword>